<dbReference type="PANTHER" id="PTHR30537">
    <property type="entry name" value="HTH-TYPE TRANSCRIPTIONAL REGULATOR"/>
    <property type="match status" value="1"/>
</dbReference>
<dbReference type="Pfam" id="PF03466">
    <property type="entry name" value="LysR_substrate"/>
    <property type="match status" value="1"/>
</dbReference>
<dbReference type="AlphaFoldDB" id="A0A7W4P4P2"/>
<dbReference type="InterPro" id="IPR000847">
    <property type="entry name" value="LysR_HTH_N"/>
</dbReference>
<dbReference type="Pfam" id="PF00126">
    <property type="entry name" value="HTH_1"/>
    <property type="match status" value="1"/>
</dbReference>
<dbReference type="Gene3D" id="1.10.10.10">
    <property type="entry name" value="Winged helix-like DNA-binding domain superfamily/Winged helix DNA-binding domain"/>
    <property type="match status" value="1"/>
</dbReference>
<protein>
    <submittedName>
        <fullName evidence="6">LysR family transcriptional regulator</fullName>
    </submittedName>
</protein>
<evidence type="ECO:0000256" key="4">
    <source>
        <dbReference type="ARBA" id="ARBA00023163"/>
    </source>
</evidence>
<dbReference type="RefSeq" id="WP_182980487.1">
    <property type="nucleotide sequence ID" value="NZ_BAABGB010000008.1"/>
</dbReference>
<name>A0A7W4P4P2_9PROT</name>
<sequence>MSRFERSDLADLNVFLTIVRCGGFRQAAVDLGVTTSAVSHTIRRLESRVGVRLLHRTSRSVALTAAGDDLAQALRAGFDIICDGLSALDAHREGPSGRLRLNVPKDASRLLFAPVLQAFFTRFPLIHLDIAVEDRFVDIVEEGYDAGVRFMERVPKDMIAVPLTTPLRWVIAASPDYLNRNGYPSRPQDLHDHRCIQMRIGDHSTYPWELGNGDALVRIEGPGCLRVNDTDMGVAAAVKGIGLVYCLERCVEAELATGALEIVLPDWASMGAPFAIYYSSRRHSPPGLRELTRVIRESEEL</sequence>
<evidence type="ECO:0000259" key="5">
    <source>
        <dbReference type="PROSITE" id="PS50931"/>
    </source>
</evidence>
<dbReference type="Gene3D" id="3.40.190.290">
    <property type="match status" value="1"/>
</dbReference>
<accession>A0A7W4P4P2</accession>
<dbReference type="InterPro" id="IPR036388">
    <property type="entry name" value="WH-like_DNA-bd_sf"/>
</dbReference>
<organism evidence="6 7">
    <name type="scientific">Gluconacetobacter asukensis</name>
    <dbReference type="NCBI Taxonomy" id="1017181"/>
    <lineage>
        <taxon>Bacteria</taxon>
        <taxon>Pseudomonadati</taxon>
        <taxon>Pseudomonadota</taxon>
        <taxon>Alphaproteobacteria</taxon>
        <taxon>Acetobacterales</taxon>
        <taxon>Acetobacteraceae</taxon>
        <taxon>Gluconacetobacter</taxon>
    </lineage>
</organism>
<dbReference type="InterPro" id="IPR058163">
    <property type="entry name" value="LysR-type_TF_proteobact-type"/>
</dbReference>
<dbReference type="SUPFAM" id="SSF53850">
    <property type="entry name" value="Periplasmic binding protein-like II"/>
    <property type="match status" value="1"/>
</dbReference>
<proteinExistence type="inferred from homology"/>
<dbReference type="InterPro" id="IPR005119">
    <property type="entry name" value="LysR_subst-bd"/>
</dbReference>
<evidence type="ECO:0000313" key="7">
    <source>
        <dbReference type="Proteomes" id="UP000577891"/>
    </source>
</evidence>
<dbReference type="FunFam" id="1.10.10.10:FF:000001">
    <property type="entry name" value="LysR family transcriptional regulator"/>
    <property type="match status" value="1"/>
</dbReference>
<comment type="similarity">
    <text evidence="1">Belongs to the LysR transcriptional regulatory family.</text>
</comment>
<keyword evidence="3" id="KW-0238">DNA-binding</keyword>
<feature type="domain" description="HTH lysR-type" evidence="5">
    <location>
        <begin position="8"/>
        <end position="64"/>
    </location>
</feature>
<evidence type="ECO:0000313" key="6">
    <source>
        <dbReference type="EMBL" id="MBB2174015.1"/>
    </source>
</evidence>
<dbReference type="GO" id="GO:0003700">
    <property type="term" value="F:DNA-binding transcription factor activity"/>
    <property type="evidence" value="ECO:0007669"/>
    <property type="project" value="InterPro"/>
</dbReference>
<keyword evidence="4" id="KW-0804">Transcription</keyword>
<dbReference type="EMBL" id="JABEQE010000025">
    <property type="protein sequence ID" value="MBB2174015.1"/>
    <property type="molecule type" value="Genomic_DNA"/>
</dbReference>
<reference evidence="6 7" key="1">
    <citation type="submission" date="2020-04" db="EMBL/GenBank/DDBJ databases">
        <title>Description of novel Gluconacetobacter.</title>
        <authorList>
            <person name="Sombolestani A."/>
        </authorList>
    </citation>
    <scope>NUCLEOTIDE SEQUENCE [LARGE SCALE GENOMIC DNA]</scope>
    <source>
        <strain evidence="6 7">LMG 27724</strain>
    </source>
</reference>
<comment type="caution">
    <text evidence="6">The sequence shown here is derived from an EMBL/GenBank/DDBJ whole genome shotgun (WGS) entry which is preliminary data.</text>
</comment>
<keyword evidence="7" id="KW-1185">Reference proteome</keyword>
<dbReference type="GO" id="GO:0006351">
    <property type="term" value="P:DNA-templated transcription"/>
    <property type="evidence" value="ECO:0007669"/>
    <property type="project" value="TreeGrafter"/>
</dbReference>
<dbReference type="Proteomes" id="UP000577891">
    <property type="component" value="Unassembled WGS sequence"/>
</dbReference>
<dbReference type="SUPFAM" id="SSF46785">
    <property type="entry name" value="Winged helix' DNA-binding domain"/>
    <property type="match status" value="1"/>
</dbReference>
<evidence type="ECO:0000256" key="1">
    <source>
        <dbReference type="ARBA" id="ARBA00009437"/>
    </source>
</evidence>
<keyword evidence="2" id="KW-0805">Transcription regulation</keyword>
<dbReference type="PROSITE" id="PS50931">
    <property type="entry name" value="HTH_LYSR"/>
    <property type="match status" value="1"/>
</dbReference>
<dbReference type="PANTHER" id="PTHR30537:SF1">
    <property type="entry name" value="HTH-TYPE TRANSCRIPTIONAL REGULATOR PGRR"/>
    <property type="match status" value="1"/>
</dbReference>
<dbReference type="GO" id="GO:0043565">
    <property type="term" value="F:sequence-specific DNA binding"/>
    <property type="evidence" value="ECO:0007669"/>
    <property type="project" value="TreeGrafter"/>
</dbReference>
<evidence type="ECO:0000256" key="2">
    <source>
        <dbReference type="ARBA" id="ARBA00023015"/>
    </source>
</evidence>
<dbReference type="InterPro" id="IPR036390">
    <property type="entry name" value="WH_DNA-bd_sf"/>
</dbReference>
<evidence type="ECO:0000256" key="3">
    <source>
        <dbReference type="ARBA" id="ARBA00023125"/>
    </source>
</evidence>
<gene>
    <name evidence="6" type="ORF">HLH35_18155</name>
</gene>